<proteinExistence type="predicted"/>
<accession>A0A0F8ZZW7</accession>
<dbReference type="InterPro" id="IPR025109">
    <property type="entry name" value="DUF4031"/>
</dbReference>
<evidence type="ECO:0000313" key="2">
    <source>
        <dbReference type="EMBL" id="KKK99398.1"/>
    </source>
</evidence>
<protein>
    <recommendedName>
        <fullName evidence="1">DUF4031 domain-containing protein</fullName>
    </recommendedName>
</protein>
<gene>
    <name evidence="2" type="ORF">LCGC14_2633130</name>
</gene>
<reference evidence="2" key="1">
    <citation type="journal article" date="2015" name="Nature">
        <title>Complex archaea that bridge the gap between prokaryotes and eukaryotes.</title>
        <authorList>
            <person name="Spang A."/>
            <person name="Saw J.H."/>
            <person name="Jorgensen S.L."/>
            <person name="Zaremba-Niedzwiedzka K."/>
            <person name="Martijn J."/>
            <person name="Lind A.E."/>
            <person name="van Eijk R."/>
            <person name="Schleper C."/>
            <person name="Guy L."/>
            <person name="Ettema T.J."/>
        </authorList>
    </citation>
    <scope>NUCLEOTIDE SEQUENCE</scope>
</reference>
<comment type="caution">
    <text evidence="2">The sequence shown here is derived from an EMBL/GenBank/DDBJ whole genome shotgun (WGS) entry which is preliminary data.</text>
</comment>
<organism evidence="2">
    <name type="scientific">marine sediment metagenome</name>
    <dbReference type="NCBI Taxonomy" id="412755"/>
    <lineage>
        <taxon>unclassified sequences</taxon>
        <taxon>metagenomes</taxon>
        <taxon>ecological metagenomes</taxon>
    </lineage>
</organism>
<feature type="non-terminal residue" evidence="2">
    <location>
        <position position="68"/>
    </location>
</feature>
<name>A0A0F8ZZW7_9ZZZZ</name>
<dbReference type="AlphaFoldDB" id="A0A0F8ZZW7"/>
<dbReference type="EMBL" id="LAZR01045219">
    <property type="protein sequence ID" value="KKK99398.1"/>
    <property type="molecule type" value="Genomic_DNA"/>
</dbReference>
<sequence length="68" mass="7665">MPVYVDNAKNPYGRMLMCHMLADTIGELLEMADKIGIARRHFQPWSHPHFDLSQSFRARAIAAGAIPV</sequence>
<evidence type="ECO:0000259" key="1">
    <source>
        <dbReference type="Pfam" id="PF13223"/>
    </source>
</evidence>
<feature type="domain" description="DUF4031" evidence="1">
    <location>
        <begin position="3"/>
        <end position="68"/>
    </location>
</feature>
<dbReference type="Pfam" id="PF13223">
    <property type="entry name" value="DUF4031"/>
    <property type="match status" value="1"/>
</dbReference>